<dbReference type="AlphaFoldDB" id="A0A085NKJ8"/>
<dbReference type="Proteomes" id="UP000030758">
    <property type="component" value="Unassembled WGS sequence"/>
</dbReference>
<proteinExistence type="predicted"/>
<protein>
    <submittedName>
        <fullName evidence="2">Uncharacterized protein</fullName>
    </submittedName>
</protein>
<accession>A0A085NKJ8</accession>
<reference evidence="2" key="1">
    <citation type="journal article" date="2014" name="Nat. Genet.">
        <title>Genome and transcriptome of the porcine whipworm Trichuris suis.</title>
        <authorList>
            <person name="Jex A.R."/>
            <person name="Nejsum P."/>
            <person name="Schwarz E.M."/>
            <person name="Hu L."/>
            <person name="Young N.D."/>
            <person name="Hall R.S."/>
            <person name="Korhonen P.K."/>
            <person name="Liao S."/>
            <person name="Thamsborg S."/>
            <person name="Xia J."/>
            <person name="Xu P."/>
            <person name="Wang S."/>
            <person name="Scheerlinck J.P."/>
            <person name="Hofmann A."/>
            <person name="Sternberg P.W."/>
            <person name="Wang J."/>
            <person name="Gasser R.B."/>
        </authorList>
    </citation>
    <scope>NUCLEOTIDE SEQUENCE [LARGE SCALE GENOMIC DNA]</scope>
    <source>
        <strain evidence="2">DCEP-RM93F</strain>
    </source>
</reference>
<gene>
    <name evidence="2" type="ORF">M514_17853</name>
</gene>
<organism evidence="2">
    <name type="scientific">Trichuris suis</name>
    <name type="common">pig whipworm</name>
    <dbReference type="NCBI Taxonomy" id="68888"/>
    <lineage>
        <taxon>Eukaryota</taxon>
        <taxon>Metazoa</taxon>
        <taxon>Ecdysozoa</taxon>
        <taxon>Nematoda</taxon>
        <taxon>Enoplea</taxon>
        <taxon>Dorylaimia</taxon>
        <taxon>Trichinellida</taxon>
        <taxon>Trichuridae</taxon>
        <taxon>Trichuris</taxon>
    </lineage>
</organism>
<dbReference type="EMBL" id="KL367491">
    <property type="protein sequence ID" value="KFD69994.1"/>
    <property type="molecule type" value="Genomic_DNA"/>
</dbReference>
<sequence length="105" mass="11562">MKSLTRYCNAVERLNGVHSNGSPTLDPQEAMDQAAQTSAIAQHAAHCEGRLQATVLCRESQFMIRKIKEALYIMGRSDVGYSATRGALRRPATPDGALQRKPIYD</sequence>
<evidence type="ECO:0000256" key="1">
    <source>
        <dbReference type="SAM" id="MobiDB-lite"/>
    </source>
</evidence>
<feature type="region of interest" description="Disordered" evidence="1">
    <location>
        <begin position="85"/>
        <end position="105"/>
    </location>
</feature>
<evidence type="ECO:0000313" key="2">
    <source>
        <dbReference type="EMBL" id="KFD69994.1"/>
    </source>
</evidence>
<name>A0A085NKJ8_9BILA</name>